<evidence type="ECO:0000256" key="1">
    <source>
        <dbReference type="SAM" id="MobiDB-lite"/>
    </source>
</evidence>
<keyword evidence="2" id="KW-0472">Membrane</keyword>
<evidence type="ECO:0000313" key="5">
    <source>
        <dbReference type="Proteomes" id="UP000621500"/>
    </source>
</evidence>
<organism evidence="4 5">
    <name type="scientific">Plantactinospora mayteni</name>
    <dbReference type="NCBI Taxonomy" id="566021"/>
    <lineage>
        <taxon>Bacteria</taxon>
        <taxon>Bacillati</taxon>
        <taxon>Actinomycetota</taxon>
        <taxon>Actinomycetes</taxon>
        <taxon>Micromonosporales</taxon>
        <taxon>Micromonosporaceae</taxon>
        <taxon>Plantactinospora</taxon>
    </lineage>
</organism>
<name>A0ABQ4ERL8_9ACTN</name>
<protein>
    <recommendedName>
        <fullName evidence="3">Nbr1 FW domain-containing protein</fullName>
    </recommendedName>
</protein>
<feature type="domain" description="Nbr1 FW" evidence="3">
    <location>
        <begin position="203"/>
        <end position="294"/>
    </location>
</feature>
<dbReference type="PANTHER" id="PTHR20930">
    <property type="entry name" value="OVARIAN CARCINOMA ANTIGEN CA125-RELATED"/>
    <property type="match status" value="1"/>
</dbReference>
<keyword evidence="2" id="KW-0812">Transmembrane</keyword>
<evidence type="ECO:0000313" key="4">
    <source>
        <dbReference type="EMBL" id="GIG97289.1"/>
    </source>
</evidence>
<feature type="transmembrane region" description="Helical" evidence="2">
    <location>
        <begin position="139"/>
        <end position="160"/>
    </location>
</feature>
<dbReference type="InterPro" id="IPR013783">
    <property type="entry name" value="Ig-like_fold"/>
</dbReference>
<dbReference type="Proteomes" id="UP000621500">
    <property type="component" value="Unassembled WGS sequence"/>
</dbReference>
<dbReference type="CDD" id="cd14947">
    <property type="entry name" value="NBR1_like"/>
    <property type="match status" value="1"/>
</dbReference>
<feature type="compositionally biased region" description="Basic and acidic residues" evidence="1">
    <location>
        <begin position="1"/>
        <end position="12"/>
    </location>
</feature>
<evidence type="ECO:0000259" key="3">
    <source>
        <dbReference type="Pfam" id="PF16158"/>
    </source>
</evidence>
<dbReference type="EMBL" id="BONX01000025">
    <property type="protein sequence ID" value="GIG97289.1"/>
    <property type="molecule type" value="Genomic_DNA"/>
</dbReference>
<dbReference type="InterPro" id="IPR032350">
    <property type="entry name" value="Nbr1_FW"/>
</dbReference>
<dbReference type="Pfam" id="PF16158">
    <property type="entry name" value="N_BRCA1_IG"/>
    <property type="match status" value="1"/>
</dbReference>
<dbReference type="PANTHER" id="PTHR20930:SF0">
    <property type="entry name" value="PROTEIN ILRUN"/>
    <property type="match status" value="1"/>
</dbReference>
<gene>
    <name evidence="4" type="ORF">Pma05_38620</name>
</gene>
<evidence type="ECO:0000256" key="2">
    <source>
        <dbReference type="SAM" id="Phobius"/>
    </source>
</evidence>
<reference evidence="4 5" key="1">
    <citation type="submission" date="2021-01" db="EMBL/GenBank/DDBJ databases">
        <title>Whole genome shotgun sequence of Plantactinospora mayteni NBRC 109088.</title>
        <authorList>
            <person name="Komaki H."/>
            <person name="Tamura T."/>
        </authorList>
    </citation>
    <scope>NUCLEOTIDE SEQUENCE [LARGE SCALE GENOMIC DNA]</scope>
    <source>
        <strain evidence="4 5">NBRC 109088</strain>
    </source>
</reference>
<feature type="region of interest" description="Disordered" evidence="1">
    <location>
        <begin position="165"/>
        <end position="187"/>
    </location>
</feature>
<comment type="caution">
    <text evidence="4">The sequence shown here is derived from an EMBL/GenBank/DDBJ whole genome shotgun (WGS) entry which is preliminary data.</text>
</comment>
<dbReference type="Gene3D" id="2.60.40.10">
    <property type="entry name" value="Immunoglobulins"/>
    <property type="match status" value="1"/>
</dbReference>
<feature type="region of interest" description="Disordered" evidence="1">
    <location>
        <begin position="93"/>
        <end position="120"/>
    </location>
</feature>
<keyword evidence="2" id="KW-1133">Transmembrane helix</keyword>
<proteinExistence type="predicted"/>
<keyword evidence="5" id="KW-1185">Reference proteome</keyword>
<sequence length="316" mass="33431">MRAGDDSDREGISAEPPDPVTEFAEELRRLRAGAGNPSFRRMAAVSRSISHTTLHEAASGARFPSWETTREFVRACHGDETAWRSRWESARAAADSTPPAVGESGPAPVTGSSHPVPAAGGRPGLGWARRGSARLGGPVTLGALALVGALLAAALLVAAWPDREPSGAPTGVTSAGTASTGLAEVPAGPLIDGDRSRFITDVTIPDGTRVRVDETFVKIWEIQNAGTVSWRNRYLQREDVPPRPGSCRTPERIPIGDTLPNERVKVSVTVTAPAAPTTCMVRWKMVDEVGRQLFPTARPVFFLVHVDAATGTPGPV</sequence>
<feature type="region of interest" description="Disordered" evidence="1">
    <location>
        <begin position="1"/>
        <end position="22"/>
    </location>
</feature>
<feature type="compositionally biased region" description="Low complexity" evidence="1">
    <location>
        <begin position="166"/>
        <end position="183"/>
    </location>
</feature>
<accession>A0ABQ4ERL8</accession>